<dbReference type="PANTHER" id="PTHR23150:SF19">
    <property type="entry name" value="FORMYLGLYCINE-GENERATING ENZYME"/>
    <property type="match status" value="1"/>
</dbReference>
<dbReference type="STRING" id="317619.GCA_000332315_01218"/>
<dbReference type="Gene3D" id="3.90.1580.10">
    <property type="entry name" value="paralog of FGE (formylglycine-generating enzyme)"/>
    <property type="match status" value="1"/>
</dbReference>
<evidence type="ECO:0000313" key="3">
    <source>
        <dbReference type="Proteomes" id="UP000034681"/>
    </source>
</evidence>
<dbReference type="Proteomes" id="UP000034681">
    <property type="component" value="Unassembled WGS sequence"/>
</dbReference>
<sequence>MPHEVPSGELIMVDEHHRVQVPEFRIGKFPVTQRQYQAIMKTNPSFFQADDLTPEEQKKGLTHWDRPVEIVTWHQAVEFCEKLTNILKIEGYEVRLPSETMWEWAARDGENSSLTYAGSNDLNEVGWYDDNAGGKTHPVGQKNPTKKLGIHDMSGNVWEWCWDRWSSDSNVLPKKGKPLLEGGDNTKRAVRGGSWFISADICSSGNRYYYNPGNCGIIRGFRVVLLPVGFVP</sequence>
<proteinExistence type="predicted"/>
<dbReference type="InterPro" id="IPR051043">
    <property type="entry name" value="Sulfatase_Mod_Factor_Kinase"/>
</dbReference>
<dbReference type="PANTHER" id="PTHR23150">
    <property type="entry name" value="SULFATASE MODIFYING FACTOR 1, 2"/>
    <property type="match status" value="1"/>
</dbReference>
<dbReference type="eggNOG" id="COG1262">
    <property type="taxonomic scope" value="Bacteria"/>
</dbReference>
<dbReference type="EMBL" id="AJTX02000004">
    <property type="protein sequence ID" value="KKJ00608.1"/>
    <property type="molecule type" value="Genomic_DNA"/>
</dbReference>
<keyword evidence="3" id="KW-1185">Reference proteome</keyword>
<dbReference type="GO" id="GO:0120147">
    <property type="term" value="F:formylglycine-generating oxidase activity"/>
    <property type="evidence" value="ECO:0007669"/>
    <property type="project" value="TreeGrafter"/>
</dbReference>
<dbReference type="eggNOG" id="COG0457">
    <property type="taxonomic scope" value="Bacteria"/>
</dbReference>
<dbReference type="SUPFAM" id="SSF56436">
    <property type="entry name" value="C-type lectin-like"/>
    <property type="match status" value="1"/>
</dbReference>
<dbReference type="AlphaFoldDB" id="A0A0M2PZW1"/>
<dbReference type="InterPro" id="IPR042095">
    <property type="entry name" value="SUMF_sf"/>
</dbReference>
<comment type="caution">
    <text evidence="2">The sequence shown here is derived from an EMBL/GenBank/DDBJ whole genome shotgun (WGS) entry which is preliminary data.</text>
</comment>
<accession>A0A0M2PZW1</accession>
<evidence type="ECO:0000313" key="2">
    <source>
        <dbReference type="EMBL" id="KKJ00608.1"/>
    </source>
</evidence>
<feature type="domain" description="Sulfatase-modifying factor enzyme-like" evidence="1">
    <location>
        <begin position="16"/>
        <end position="224"/>
    </location>
</feature>
<evidence type="ECO:0000259" key="1">
    <source>
        <dbReference type="Pfam" id="PF03781"/>
    </source>
</evidence>
<dbReference type="InterPro" id="IPR016187">
    <property type="entry name" value="CTDL_fold"/>
</dbReference>
<gene>
    <name evidence="2" type="ORF">PROH_12145</name>
</gene>
<dbReference type="Pfam" id="PF03781">
    <property type="entry name" value="FGE-sulfatase"/>
    <property type="match status" value="1"/>
</dbReference>
<reference evidence="2" key="1">
    <citation type="submission" date="2012-04" db="EMBL/GenBank/DDBJ databases">
        <authorList>
            <person name="Borisov I.G."/>
            <person name="Ivanikova N.V."/>
            <person name="Pinevich A.V."/>
        </authorList>
    </citation>
    <scope>NUCLEOTIDE SEQUENCE [LARGE SCALE GENOMIC DNA]</scope>
    <source>
        <strain evidence="2">CALU 1027</strain>
    </source>
</reference>
<protein>
    <recommendedName>
        <fullName evidence="1">Sulfatase-modifying factor enzyme-like domain-containing protein</fullName>
    </recommendedName>
</protein>
<name>A0A0M2PZW1_PROHO</name>
<dbReference type="InterPro" id="IPR005532">
    <property type="entry name" value="SUMF_dom"/>
</dbReference>
<organism evidence="2 3">
    <name type="scientific">Prochlorothrix hollandica PCC 9006 = CALU 1027</name>
    <dbReference type="NCBI Taxonomy" id="317619"/>
    <lineage>
        <taxon>Bacteria</taxon>
        <taxon>Bacillati</taxon>
        <taxon>Cyanobacteriota</taxon>
        <taxon>Cyanophyceae</taxon>
        <taxon>Prochlorotrichales</taxon>
        <taxon>Prochlorotrichaceae</taxon>
        <taxon>Prochlorothrix</taxon>
    </lineage>
</organism>